<feature type="compositionally biased region" description="Polar residues" evidence="11">
    <location>
        <begin position="139"/>
        <end position="155"/>
    </location>
</feature>
<keyword evidence="7 10" id="KW-0653">Protein transport</keyword>
<feature type="transmembrane region" description="Helical" evidence="10">
    <location>
        <begin position="26"/>
        <end position="48"/>
    </location>
</feature>
<accession>A0A0L6VH18</accession>
<dbReference type="PANTHER" id="PTHR15495:SF7">
    <property type="entry name" value="GPI INOSITOL-DEACYLASE"/>
    <property type="match status" value="1"/>
</dbReference>
<evidence type="ECO:0000256" key="7">
    <source>
        <dbReference type="ARBA" id="ARBA00022927"/>
    </source>
</evidence>
<dbReference type="VEuPathDB" id="FungiDB:VP01_161g6"/>
<dbReference type="Gene3D" id="3.40.50.1820">
    <property type="entry name" value="alpha/beta hydrolase"/>
    <property type="match status" value="1"/>
</dbReference>
<evidence type="ECO:0000313" key="15">
    <source>
        <dbReference type="Proteomes" id="UP000037035"/>
    </source>
</evidence>
<feature type="transmembrane region" description="Helical" evidence="10">
    <location>
        <begin position="1065"/>
        <end position="1085"/>
    </location>
</feature>
<evidence type="ECO:0000256" key="9">
    <source>
        <dbReference type="ARBA" id="ARBA00023136"/>
    </source>
</evidence>
<feature type="domain" description="GPI inositol-deacylase transmembrane" evidence="13">
    <location>
        <begin position="973"/>
        <end position="1176"/>
    </location>
</feature>
<comment type="caution">
    <text evidence="10">Lacks conserved residue(s) required for the propagation of feature annotation.</text>
</comment>
<evidence type="ECO:0000256" key="10">
    <source>
        <dbReference type="RuleBase" id="RU365011"/>
    </source>
</evidence>
<evidence type="ECO:0000259" key="13">
    <source>
        <dbReference type="Pfam" id="PF25140"/>
    </source>
</evidence>
<keyword evidence="4 10" id="KW-0812">Transmembrane</keyword>
<name>A0A0L6VH18_9BASI</name>
<dbReference type="SUPFAM" id="SSF53474">
    <property type="entry name" value="alpha/beta-Hydrolases"/>
    <property type="match status" value="1"/>
</dbReference>
<keyword evidence="3 10" id="KW-0813">Transport</keyword>
<evidence type="ECO:0000256" key="2">
    <source>
        <dbReference type="ARBA" id="ARBA00006931"/>
    </source>
</evidence>
<dbReference type="GO" id="GO:0015031">
    <property type="term" value="P:protein transport"/>
    <property type="evidence" value="ECO:0007669"/>
    <property type="project" value="UniProtKB-KW"/>
</dbReference>
<evidence type="ECO:0000256" key="6">
    <source>
        <dbReference type="ARBA" id="ARBA00022824"/>
    </source>
</evidence>
<keyword evidence="5 10" id="KW-0378">Hydrolase</keyword>
<evidence type="ECO:0000313" key="14">
    <source>
        <dbReference type="EMBL" id="KNZ60058.1"/>
    </source>
</evidence>
<dbReference type="PANTHER" id="PTHR15495">
    <property type="entry name" value="NEGATIVE REGULATOR OF VESICLE FORMATION-RELATED"/>
    <property type="match status" value="1"/>
</dbReference>
<evidence type="ECO:0000256" key="5">
    <source>
        <dbReference type="ARBA" id="ARBA00022801"/>
    </source>
</evidence>
<dbReference type="InterPro" id="IPR012908">
    <property type="entry name" value="PGAP1-ab_dom-like"/>
</dbReference>
<proteinExistence type="inferred from homology"/>
<evidence type="ECO:0000256" key="1">
    <source>
        <dbReference type="ARBA" id="ARBA00004477"/>
    </source>
</evidence>
<reference evidence="14 15" key="1">
    <citation type="submission" date="2015-08" db="EMBL/GenBank/DDBJ databases">
        <title>Next Generation Sequencing and Analysis of the Genome of Puccinia sorghi L Schw, the Causal Agent of Maize Common Rust.</title>
        <authorList>
            <person name="Rochi L."/>
            <person name="Burguener G."/>
            <person name="Darino M."/>
            <person name="Turjanski A."/>
            <person name="Kreff E."/>
            <person name="Dieguez M.J."/>
            <person name="Sacco F."/>
        </authorList>
    </citation>
    <scope>NUCLEOTIDE SEQUENCE [LARGE SCALE GENOMIC DNA]</scope>
    <source>
        <strain evidence="14 15">RO10H11247</strain>
    </source>
</reference>
<evidence type="ECO:0000256" key="3">
    <source>
        <dbReference type="ARBA" id="ARBA00022448"/>
    </source>
</evidence>
<feature type="transmembrane region" description="Helical" evidence="10">
    <location>
        <begin position="1193"/>
        <end position="1212"/>
    </location>
</feature>
<dbReference type="GO" id="GO:0005789">
    <property type="term" value="C:endoplasmic reticulum membrane"/>
    <property type="evidence" value="ECO:0007669"/>
    <property type="project" value="UniProtKB-SubCell"/>
</dbReference>
<dbReference type="Proteomes" id="UP000037035">
    <property type="component" value="Unassembled WGS sequence"/>
</dbReference>
<protein>
    <recommendedName>
        <fullName evidence="10">GPI inositol-deacylase</fullName>
        <ecNumber evidence="10">3.1.-.-</ecNumber>
    </recommendedName>
</protein>
<dbReference type="InterPro" id="IPR039529">
    <property type="entry name" value="PGAP1/BST1"/>
</dbReference>
<dbReference type="GO" id="GO:0006505">
    <property type="term" value="P:GPI anchor metabolic process"/>
    <property type="evidence" value="ECO:0007669"/>
    <property type="project" value="TreeGrafter"/>
</dbReference>
<keyword evidence="15" id="KW-1185">Reference proteome</keyword>
<dbReference type="OrthoDB" id="348976at2759"/>
<evidence type="ECO:0000256" key="11">
    <source>
        <dbReference type="SAM" id="MobiDB-lite"/>
    </source>
</evidence>
<comment type="caution">
    <text evidence="14">The sequence shown here is derived from an EMBL/GenBank/DDBJ whole genome shotgun (WGS) entry which is preliminary data.</text>
</comment>
<keyword evidence="6 10" id="KW-0256">Endoplasmic reticulum</keyword>
<gene>
    <name evidence="14" type="ORF">VP01_161g6</name>
</gene>
<dbReference type="EC" id="3.1.-.-" evidence="10"/>
<comment type="similarity">
    <text evidence="2 10">Belongs to the GPI inositol-deacylase family.</text>
</comment>
<keyword evidence="9 10" id="KW-0472">Membrane</keyword>
<evidence type="ECO:0000259" key="12">
    <source>
        <dbReference type="Pfam" id="PF07819"/>
    </source>
</evidence>
<evidence type="ECO:0000256" key="4">
    <source>
        <dbReference type="ARBA" id="ARBA00022692"/>
    </source>
</evidence>
<feature type="transmembrane region" description="Helical" evidence="10">
    <location>
        <begin position="1162"/>
        <end position="1181"/>
    </location>
</feature>
<dbReference type="STRING" id="27349.A0A0L6VH18"/>
<dbReference type="EMBL" id="LAVV01006415">
    <property type="protein sequence ID" value="KNZ60058.1"/>
    <property type="molecule type" value="Genomic_DNA"/>
</dbReference>
<dbReference type="GO" id="GO:0006888">
    <property type="term" value="P:endoplasmic reticulum to Golgi vesicle-mediated transport"/>
    <property type="evidence" value="ECO:0007669"/>
    <property type="project" value="TreeGrafter"/>
</dbReference>
<organism evidence="14 15">
    <name type="scientific">Puccinia sorghi</name>
    <dbReference type="NCBI Taxonomy" id="27349"/>
    <lineage>
        <taxon>Eukaryota</taxon>
        <taxon>Fungi</taxon>
        <taxon>Dikarya</taxon>
        <taxon>Basidiomycota</taxon>
        <taxon>Pucciniomycotina</taxon>
        <taxon>Pucciniomycetes</taxon>
        <taxon>Pucciniales</taxon>
        <taxon>Pucciniaceae</taxon>
        <taxon>Puccinia</taxon>
    </lineage>
</organism>
<feature type="domain" description="GPI inositol-deacylase PGAP1-like alpha/beta" evidence="12">
    <location>
        <begin position="374"/>
        <end position="618"/>
    </location>
</feature>
<dbReference type="GO" id="GO:0050185">
    <property type="term" value="F:phosphatidylinositol deacylase activity"/>
    <property type="evidence" value="ECO:0007669"/>
    <property type="project" value="TreeGrafter"/>
</dbReference>
<dbReference type="InterPro" id="IPR029058">
    <property type="entry name" value="AB_hydrolase_fold"/>
</dbReference>
<dbReference type="Pfam" id="PF25140">
    <property type="entry name" value="PGAP1_TMD"/>
    <property type="match status" value="1"/>
</dbReference>
<dbReference type="Pfam" id="PF07819">
    <property type="entry name" value="PGAP1"/>
    <property type="match status" value="1"/>
</dbReference>
<sequence>MTSSSASAQIINSLQELDATKIITKAALIIFILGGVICAVAIVGLSLWSCCKNRRKRSLNLDDTDIIIFPHQLSSNLPTSPYGSEEKMLCITHSPLGSGSPTNSSDQTLNIMPDYQVAPPCTVEKKVMESDTVRPGESCTATGAAQESPASSSAMTDGEPLQRPTAGSSHVLRRPLPLSAEPRSCKMSPAEASNELEKFIEQVNLGLFDLDADWDCDASFLSTTPSGSPHSPLPTGAVFLPVPLATYVSPQFTPLHLNPAYIQSFEMSFHESSTLLRSLSILSLLFSIYSFRSFTDPFHALDLHAFTGPSVAPDGHTEAGARGRTAGSCRMTWMNPNYLPIHPIHSRFHPKYSLHLYRDYPWDLEQQAKHKQPSRSPVLFIPGNAGSYRQIRSIASTTSITYFDKPHSPRQAYRARQHPGLDFFTLDFNDDFSAFHGKTLVEQAEFANDAIRTILSIYQKSRISLNSHLPLPQSVLIISHSMGSIVARKMLTMPNYVNGSINTILSLSSPHSIPPITFESGVEKVYQEINTLWRQSYSTSHQNNNSLHHSMVLISISGGTSDTTVSSDSSSLLSLAPSSSSLTVFTTGIPGVWTPIDHLAILWCNQLAIVIARTLLEITEPSKQSQVVESAQDRLTILKSHLLLGHGIEPFYLQSIHSVAPLQKFHIDSLPTNPRAYHIHTPYHSLRLTQNPAQPTLVTHIIPLPSQNRSREDEFTLLSNMVANHRLNVVACTGSFETHLLKSCQSISQRDSQLLPRSQFNVPSAPVPGPDDRADPPQVMTFLQIPHSILSRANFLAIQVLRSAPGSSPVDDDFLISEFRDLSTTTMTGPSSFLSFCLFGASLPLLPSAPPSLVSTVRLPAFVSSLVAFKLDLKRGSECARGGMFAPLMRQETVLLGERKYHPNMRTAIVYTHFSNAYTPARRVSKEETGVSLTFWTDPVVCGGPSEPRRMAVRMRLDVYESVRKMVLRYRTALVSLPAGWLALIMSVQMRRLGENGSVLSLPAALSLLIREDLGTIMLAVGGAQLAQSLVLQTRYSALHDGPPASNFTLVYPPRIVADLLLGQAHSAFILLDWLLLLVSIGWLACVSLLLYLFIWACASLSTHLLPLALGPSLGRWRQRTPSPPSPTAHETIPSMIDYPTLSFLAVVKVFSLLYVPYHLGFLLLTVMQLVTTVQSLLFCWQSDASVFVLERMAFFLTADFFFFFCLVNSEWGEREEDDESILVQPECVTWDDVACTDECYELYGMASQPPGGLVRGVFGRVFAADPAWDGGNLLFQPGGGPAGAQRRQWPQEQPHEFRVVGLASFRPVVPQVCVFLSLSFRQEGSYRGLRPKVASSAVGLDLQTRRLVRNLVWHPVDLSHLSVLQLGLPSPLHLRVRRPLFNYIASVD</sequence>
<evidence type="ECO:0000256" key="8">
    <source>
        <dbReference type="ARBA" id="ARBA00022989"/>
    </source>
</evidence>
<comment type="subcellular location">
    <subcellularLocation>
        <location evidence="1">Endoplasmic reticulum membrane</location>
        <topology evidence="1">Multi-pass membrane protein</topology>
    </subcellularLocation>
</comment>
<keyword evidence="8 10" id="KW-1133">Transmembrane helix</keyword>
<comment type="function">
    <text evidence="10">Involved in inositol deacylation of GPI-anchored proteins which plays important roles in the quality control and ER-associated degradation of GPI-anchored proteins.</text>
</comment>
<dbReference type="InterPro" id="IPR056824">
    <property type="entry name" value="PGAP1_TMD"/>
</dbReference>
<feature type="region of interest" description="Disordered" evidence="11">
    <location>
        <begin position="129"/>
        <end position="185"/>
    </location>
</feature>